<dbReference type="NCBIfam" id="TIGR01352">
    <property type="entry name" value="tonB_Cterm"/>
    <property type="match status" value="1"/>
</dbReference>
<evidence type="ECO:0000313" key="12">
    <source>
        <dbReference type="EMBL" id="SFW65596.1"/>
    </source>
</evidence>
<keyword evidence="4" id="KW-1003">Cell membrane</keyword>
<evidence type="ECO:0000256" key="5">
    <source>
        <dbReference type="ARBA" id="ARBA00022519"/>
    </source>
</evidence>
<dbReference type="PANTHER" id="PTHR33446">
    <property type="entry name" value="PROTEIN TONB-RELATED"/>
    <property type="match status" value="1"/>
</dbReference>
<keyword evidence="8" id="KW-1133">Transmembrane helix</keyword>
<keyword evidence="9" id="KW-0472">Membrane</keyword>
<dbReference type="Proteomes" id="UP000182248">
    <property type="component" value="Unassembled WGS sequence"/>
</dbReference>
<dbReference type="RefSeq" id="WP_072318251.1">
    <property type="nucleotide sequence ID" value="NZ_FPJE01000017.1"/>
</dbReference>
<evidence type="ECO:0000256" key="6">
    <source>
        <dbReference type="ARBA" id="ARBA00022692"/>
    </source>
</evidence>
<evidence type="ECO:0000256" key="7">
    <source>
        <dbReference type="ARBA" id="ARBA00022927"/>
    </source>
</evidence>
<dbReference type="GO" id="GO:0031992">
    <property type="term" value="F:energy transducer activity"/>
    <property type="evidence" value="ECO:0007669"/>
    <property type="project" value="InterPro"/>
</dbReference>
<dbReference type="GO" id="GO:0098797">
    <property type="term" value="C:plasma membrane protein complex"/>
    <property type="evidence" value="ECO:0007669"/>
    <property type="project" value="TreeGrafter"/>
</dbReference>
<dbReference type="GO" id="GO:0030288">
    <property type="term" value="C:outer membrane-bounded periplasmic space"/>
    <property type="evidence" value="ECO:0007669"/>
    <property type="project" value="InterPro"/>
</dbReference>
<reference evidence="12 13" key="1">
    <citation type="submission" date="2016-11" db="EMBL/GenBank/DDBJ databases">
        <authorList>
            <person name="Jaros S."/>
            <person name="Januszkiewicz K."/>
            <person name="Wedrychowicz H."/>
        </authorList>
    </citation>
    <scope>NUCLEOTIDE SEQUENCE [LARGE SCALE GENOMIC DNA]</scope>
    <source>
        <strain evidence="12 13">CGMCC 1.12145</strain>
    </source>
</reference>
<evidence type="ECO:0000256" key="2">
    <source>
        <dbReference type="ARBA" id="ARBA00006555"/>
    </source>
</evidence>
<keyword evidence="7" id="KW-0653">Protein transport</keyword>
<evidence type="ECO:0000256" key="8">
    <source>
        <dbReference type="ARBA" id="ARBA00022989"/>
    </source>
</evidence>
<dbReference type="GO" id="GO:0015891">
    <property type="term" value="P:siderophore transport"/>
    <property type="evidence" value="ECO:0007669"/>
    <property type="project" value="InterPro"/>
</dbReference>
<dbReference type="STRING" id="1150368.SAMN02927921_03057"/>
<comment type="similarity">
    <text evidence="2">Belongs to the TonB family.</text>
</comment>
<feature type="domain" description="TonB C-terminal" evidence="11">
    <location>
        <begin position="148"/>
        <end position="237"/>
    </location>
</feature>
<evidence type="ECO:0000313" key="13">
    <source>
        <dbReference type="Proteomes" id="UP000182248"/>
    </source>
</evidence>
<dbReference type="InterPro" id="IPR006260">
    <property type="entry name" value="TonB/TolA_C"/>
</dbReference>
<dbReference type="OrthoDB" id="1095452at2"/>
<dbReference type="PANTHER" id="PTHR33446:SF2">
    <property type="entry name" value="PROTEIN TONB"/>
    <property type="match status" value="1"/>
</dbReference>
<dbReference type="InterPro" id="IPR037682">
    <property type="entry name" value="TonB_C"/>
</dbReference>
<gene>
    <name evidence="12" type="ORF">SAMN02927921_03057</name>
</gene>
<feature type="compositionally biased region" description="Pro residues" evidence="10">
    <location>
        <begin position="67"/>
        <end position="77"/>
    </location>
</feature>
<keyword evidence="3" id="KW-0813">Transport</keyword>
<dbReference type="GO" id="GO:0055085">
    <property type="term" value="P:transmembrane transport"/>
    <property type="evidence" value="ECO:0007669"/>
    <property type="project" value="InterPro"/>
</dbReference>
<dbReference type="EMBL" id="FPJE01000017">
    <property type="protein sequence ID" value="SFW65596.1"/>
    <property type="molecule type" value="Genomic_DNA"/>
</dbReference>
<dbReference type="InterPro" id="IPR051045">
    <property type="entry name" value="TonB-dependent_transducer"/>
</dbReference>
<keyword evidence="6" id="KW-0812">Transmembrane</keyword>
<organism evidence="12 13">
    <name type="scientific">Sinomicrobium oceani</name>
    <dbReference type="NCBI Taxonomy" id="1150368"/>
    <lineage>
        <taxon>Bacteria</taxon>
        <taxon>Pseudomonadati</taxon>
        <taxon>Bacteroidota</taxon>
        <taxon>Flavobacteriia</taxon>
        <taxon>Flavobacteriales</taxon>
        <taxon>Flavobacteriaceae</taxon>
        <taxon>Sinomicrobium</taxon>
    </lineage>
</organism>
<dbReference type="InterPro" id="IPR003538">
    <property type="entry name" value="TonB"/>
</dbReference>
<dbReference type="Gene3D" id="3.30.1150.10">
    <property type="match status" value="1"/>
</dbReference>
<keyword evidence="13" id="KW-1185">Reference proteome</keyword>
<evidence type="ECO:0000256" key="10">
    <source>
        <dbReference type="SAM" id="MobiDB-lite"/>
    </source>
</evidence>
<proteinExistence type="inferred from homology"/>
<accession>A0A1K1R0Y3</accession>
<comment type="subcellular location">
    <subcellularLocation>
        <location evidence="1">Cell inner membrane</location>
        <topology evidence="1">Single-pass membrane protein</topology>
        <orientation evidence="1">Periplasmic side</orientation>
    </subcellularLocation>
</comment>
<evidence type="ECO:0000256" key="3">
    <source>
        <dbReference type="ARBA" id="ARBA00022448"/>
    </source>
</evidence>
<protein>
    <submittedName>
        <fullName evidence="12">Protein TonB</fullName>
    </submittedName>
</protein>
<evidence type="ECO:0000256" key="9">
    <source>
        <dbReference type="ARBA" id="ARBA00023136"/>
    </source>
</evidence>
<dbReference type="SUPFAM" id="SSF74653">
    <property type="entry name" value="TolA/TonB C-terminal domain"/>
    <property type="match status" value="1"/>
</dbReference>
<dbReference type="AlphaFoldDB" id="A0A1K1R0Y3"/>
<dbReference type="GO" id="GO:0015031">
    <property type="term" value="P:protein transport"/>
    <property type="evidence" value="ECO:0007669"/>
    <property type="project" value="UniProtKB-KW"/>
</dbReference>
<dbReference type="Pfam" id="PF03544">
    <property type="entry name" value="TonB_C"/>
    <property type="match status" value="1"/>
</dbReference>
<dbReference type="PROSITE" id="PS52015">
    <property type="entry name" value="TONB_CTD"/>
    <property type="match status" value="1"/>
</dbReference>
<dbReference type="PRINTS" id="PR01374">
    <property type="entry name" value="TONBPROTEIN"/>
</dbReference>
<name>A0A1K1R0Y3_9FLAO</name>
<evidence type="ECO:0000256" key="1">
    <source>
        <dbReference type="ARBA" id="ARBA00004383"/>
    </source>
</evidence>
<evidence type="ECO:0000259" key="11">
    <source>
        <dbReference type="PROSITE" id="PS52015"/>
    </source>
</evidence>
<evidence type="ECO:0000256" key="4">
    <source>
        <dbReference type="ARBA" id="ARBA00022475"/>
    </source>
</evidence>
<feature type="region of interest" description="Disordered" evidence="10">
    <location>
        <begin position="61"/>
        <end position="105"/>
    </location>
</feature>
<keyword evidence="5" id="KW-0997">Cell inner membrane</keyword>
<sequence length="237" mass="26903">MIPKKNPKVDMARKSGLFFAIGMATVLFLSWKGIEWKEYENKKPEKVDFKAETPLDEPVIPLITWNTPPPPPPPPVLTIPEDFEPVENDSPVKESELEPSDLMPDDPVDFDDIPVTEDPVPDEIIPINIVEEVPVFPGCENAEDKLKCFEERMKQHIRDNFRYPETAKDRGVQGKVYVSFVIDKEGNITGVKMRGPDKSLEAEAGRIIDRLPRMTPAKQGNQRVRVPFSVPITFKLQ</sequence>